<dbReference type="SUPFAM" id="SSF56935">
    <property type="entry name" value="Porins"/>
    <property type="match status" value="1"/>
</dbReference>
<dbReference type="Gene3D" id="2.40.160.10">
    <property type="entry name" value="Porin"/>
    <property type="match status" value="1"/>
</dbReference>
<keyword evidence="5" id="KW-0812">Transmembrane</keyword>
<dbReference type="InterPro" id="IPR001702">
    <property type="entry name" value="Porin_Gram-ve"/>
</dbReference>
<dbReference type="Pfam" id="PF13609">
    <property type="entry name" value="Porin_4"/>
    <property type="match status" value="1"/>
</dbReference>
<evidence type="ECO:0000256" key="4">
    <source>
        <dbReference type="ARBA" id="ARBA00022452"/>
    </source>
</evidence>
<dbReference type="GO" id="GO:0046930">
    <property type="term" value="C:pore complex"/>
    <property type="evidence" value="ECO:0007669"/>
    <property type="project" value="UniProtKB-KW"/>
</dbReference>
<dbReference type="InterPro" id="IPR023614">
    <property type="entry name" value="Porin_dom_sf"/>
</dbReference>
<evidence type="ECO:0000256" key="11">
    <source>
        <dbReference type="SAM" id="SignalP"/>
    </source>
</evidence>
<dbReference type="InterPro" id="IPR002299">
    <property type="entry name" value="Porin_Neis"/>
</dbReference>
<dbReference type="GO" id="GO:0009279">
    <property type="term" value="C:cell outer membrane"/>
    <property type="evidence" value="ECO:0007669"/>
    <property type="project" value="UniProtKB-SubCell"/>
</dbReference>
<evidence type="ECO:0000256" key="5">
    <source>
        <dbReference type="ARBA" id="ARBA00022692"/>
    </source>
</evidence>
<evidence type="ECO:0000256" key="1">
    <source>
        <dbReference type="ARBA" id="ARBA00004571"/>
    </source>
</evidence>
<keyword evidence="8" id="KW-0626">Porin</keyword>
<name>F3QGH3_9BURK</name>
<keyword evidence="10" id="KW-0998">Cell outer membrane</keyword>
<dbReference type="OrthoDB" id="8520696at2"/>
<evidence type="ECO:0000256" key="8">
    <source>
        <dbReference type="ARBA" id="ARBA00023114"/>
    </source>
</evidence>
<comment type="caution">
    <text evidence="13">The sequence shown here is derived from an EMBL/GenBank/DDBJ whole genome shotgun (WGS) entry which is preliminary data.</text>
</comment>
<keyword evidence="9" id="KW-0472">Membrane</keyword>
<gene>
    <name evidence="13" type="ORF">HMPREF9439_00011</name>
</gene>
<evidence type="ECO:0000256" key="2">
    <source>
        <dbReference type="ARBA" id="ARBA00011233"/>
    </source>
</evidence>
<proteinExistence type="predicted"/>
<feature type="signal peptide" evidence="11">
    <location>
        <begin position="1"/>
        <end position="19"/>
    </location>
</feature>
<dbReference type="InterPro" id="IPR033900">
    <property type="entry name" value="Gram_neg_porin_domain"/>
</dbReference>
<dbReference type="GeneID" id="43347569"/>
<organism evidence="13 14">
    <name type="scientific">Parasutterella excrementihominis YIT 11859</name>
    <dbReference type="NCBI Taxonomy" id="762966"/>
    <lineage>
        <taxon>Bacteria</taxon>
        <taxon>Pseudomonadati</taxon>
        <taxon>Pseudomonadota</taxon>
        <taxon>Betaproteobacteria</taxon>
        <taxon>Burkholderiales</taxon>
        <taxon>Sutterellaceae</taxon>
        <taxon>Parasutterella</taxon>
    </lineage>
</organism>
<dbReference type="HOGENOM" id="CLU_038238_1_2_4"/>
<dbReference type="PANTHER" id="PTHR34501:SF9">
    <property type="entry name" value="MAJOR OUTER MEMBRANE PROTEIN P.IA"/>
    <property type="match status" value="1"/>
</dbReference>
<keyword evidence="4" id="KW-1134">Transmembrane beta strand</keyword>
<dbReference type="EMBL" id="AFBP01000001">
    <property type="protein sequence ID" value="EGG58037.1"/>
    <property type="molecule type" value="Genomic_DNA"/>
</dbReference>
<keyword evidence="7" id="KW-0406">Ion transport</keyword>
<keyword evidence="3" id="KW-0813">Transport</keyword>
<keyword evidence="14" id="KW-1185">Reference proteome</keyword>
<dbReference type="eggNOG" id="COG3203">
    <property type="taxonomic scope" value="Bacteria"/>
</dbReference>
<dbReference type="PRINTS" id="PR00182">
    <property type="entry name" value="ECOLNEIPORIN"/>
</dbReference>
<feature type="domain" description="Porin" evidence="12">
    <location>
        <begin position="7"/>
        <end position="343"/>
    </location>
</feature>
<dbReference type="CDD" id="cd00342">
    <property type="entry name" value="gram_neg_porins"/>
    <property type="match status" value="1"/>
</dbReference>
<evidence type="ECO:0000256" key="3">
    <source>
        <dbReference type="ARBA" id="ARBA00022448"/>
    </source>
</evidence>
<evidence type="ECO:0000313" key="13">
    <source>
        <dbReference type="EMBL" id="EGG58037.1"/>
    </source>
</evidence>
<dbReference type="GO" id="GO:0015288">
    <property type="term" value="F:porin activity"/>
    <property type="evidence" value="ECO:0007669"/>
    <property type="project" value="UniProtKB-KW"/>
</dbReference>
<dbReference type="InterPro" id="IPR050298">
    <property type="entry name" value="Gram-neg_bact_OMP"/>
</dbReference>
<dbReference type="GO" id="GO:0034220">
    <property type="term" value="P:monoatomic ion transmembrane transport"/>
    <property type="evidence" value="ECO:0007669"/>
    <property type="project" value="InterPro"/>
</dbReference>
<dbReference type="AlphaFoldDB" id="F3QGH3"/>
<comment type="subunit">
    <text evidence="2">Homotrimer.</text>
</comment>
<accession>F3QGH3</accession>
<sequence length="370" mass="40183">MKKTLLAAALLAATSYATAASNVTLYGVLDAGVTVSKLHGDSTKVQMSNGNWMGNRWGIKGSEDLGNGNSVFFKLEQGFKLSNGNEASEGKAFSREAALGLSGTWGTVAFGRFGGLSSDCGTYSILGGAPYTTSFQTIGSMYSAFYLTDRYNNSIIYLTPEYNGFQGSFMYSNGRDNDENKWSYNQHYYGAGLTYGNGPLNVDLIYEALDYKGEADKNKTTQLLNLGASYNFGAFTLYGAYEYAMHAPLPGFVTFQKDEDDLDGKALDNKYNNGKANNYHAFALSASTNALGGEVMLQSQFAFGKNKNASEAGLEDKFNTLSIGAAYFYHFSKRTLMYTQAAWGTAGKALKHNTDDLRGWNATIGMTHTF</sequence>
<dbReference type="RefSeq" id="WP_008863255.1">
    <property type="nucleotide sequence ID" value="NZ_GL883674.1"/>
</dbReference>
<dbReference type="PANTHER" id="PTHR34501">
    <property type="entry name" value="PROTEIN YDDL-RELATED"/>
    <property type="match status" value="1"/>
</dbReference>
<evidence type="ECO:0000256" key="9">
    <source>
        <dbReference type="ARBA" id="ARBA00023136"/>
    </source>
</evidence>
<dbReference type="Proteomes" id="UP000005156">
    <property type="component" value="Unassembled WGS sequence"/>
</dbReference>
<dbReference type="PRINTS" id="PR00184">
    <property type="entry name" value="NEISSPPORIN"/>
</dbReference>
<comment type="subcellular location">
    <subcellularLocation>
        <location evidence="1">Cell outer membrane</location>
        <topology evidence="1">Multi-pass membrane protein</topology>
    </subcellularLocation>
</comment>
<reference evidence="13 14" key="1">
    <citation type="submission" date="2011-02" db="EMBL/GenBank/DDBJ databases">
        <authorList>
            <person name="Weinstock G."/>
            <person name="Sodergren E."/>
            <person name="Clifton S."/>
            <person name="Fulton L."/>
            <person name="Fulton B."/>
            <person name="Courtney L."/>
            <person name="Fronick C."/>
            <person name="Harrison M."/>
            <person name="Strong C."/>
            <person name="Farmer C."/>
            <person name="Delahaunty K."/>
            <person name="Markovic C."/>
            <person name="Hall O."/>
            <person name="Minx P."/>
            <person name="Tomlinson C."/>
            <person name="Mitreva M."/>
            <person name="Hou S."/>
            <person name="Chen J."/>
            <person name="Wollam A."/>
            <person name="Pepin K.H."/>
            <person name="Johnson M."/>
            <person name="Bhonagiri V."/>
            <person name="Zhang X."/>
            <person name="Suruliraj S."/>
            <person name="Warren W."/>
            <person name="Chinwalla A."/>
            <person name="Mardis E.R."/>
            <person name="Wilson R.K."/>
        </authorList>
    </citation>
    <scope>NUCLEOTIDE SEQUENCE [LARGE SCALE GENOMIC DNA]</scope>
    <source>
        <strain evidence="13 14">YIT 11859</strain>
    </source>
</reference>
<evidence type="ECO:0000256" key="6">
    <source>
        <dbReference type="ARBA" id="ARBA00022729"/>
    </source>
</evidence>
<protein>
    <submittedName>
        <fullName evidence="13">Putative outer membrane porin protein</fullName>
    </submittedName>
</protein>
<evidence type="ECO:0000259" key="12">
    <source>
        <dbReference type="Pfam" id="PF13609"/>
    </source>
</evidence>
<evidence type="ECO:0000256" key="10">
    <source>
        <dbReference type="ARBA" id="ARBA00023237"/>
    </source>
</evidence>
<evidence type="ECO:0000313" key="14">
    <source>
        <dbReference type="Proteomes" id="UP000005156"/>
    </source>
</evidence>
<feature type="chain" id="PRO_5003301931" evidence="11">
    <location>
        <begin position="20"/>
        <end position="370"/>
    </location>
</feature>
<keyword evidence="6 11" id="KW-0732">Signal</keyword>
<evidence type="ECO:0000256" key="7">
    <source>
        <dbReference type="ARBA" id="ARBA00023065"/>
    </source>
</evidence>